<comment type="caution">
    <text evidence="1">The sequence shown here is derived from an EMBL/GenBank/DDBJ whole genome shotgun (WGS) entry which is preliminary data.</text>
</comment>
<dbReference type="EMBL" id="CM045771">
    <property type="protein sequence ID" value="KAI7989604.1"/>
    <property type="molecule type" value="Genomic_DNA"/>
</dbReference>
<protein>
    <submittedName>
        <fullName evidence="1">Uncharacterized protein</fullName>
    </submittedName>
</protein>
<gene>
    <name evidence="1" type="ORF">LOK49_LG13G01937</name>
</gene>
<organism evidence="1 2">
    <name type="scientific">Camellia lanceoleosa</name>
    <dbReference type="NCBI Taxonomy" id="1840588"/>
    <lineage>
        <taxon>Eukaryota</taxon>
        <taxon>Viridiplantae</taxon>
        <taxon>Streptophyta</taxon>
        <taxon>Embryophyta</taxon>
        <taxon>Tracheophyta</taxon>
        <taxon>Spermatophyta</taxon>
        <taxon>Magnoliopsida</taxon>
        <taxon>eudicotyledons</taxon>
        <taxon>Gunneridae</taxon>
        <taxon>Pentapetalae</taxon>
        <taxon>asterids</taxon>
        <taxon>Ericales</taxon>
        <taxon>Theaceae</taxon>
        <taxon>Camellia</taxon>
    </lineage>
</organism>
<accession>A0ACC0FLM1</accession>
<name>A0ACC0FLM1_9ERIC</name>
<dbReference type="Proteomes" id="UP001060215">
    <property type="component" value="Chromosome 14"/>
</dbReference>
<keyword evidence="2" id="KW-1185">Reference proteome</keyword>
<evidence type="ECO:0000313" key="2">
    <source>
        <dbReference type="Proteomes" id="UP001060215"/>
    </source>
</evidence>
<sequence length="99" mass="11015">MDLAFDLSLAALLEENINNFGELLAHPIDLAFDLSLAALLGENIYNFGELLAHPIISLFSLDVIFGLQYLYARNPSVSYYCGRLESSVSIVKNHRRVLA</sequence>
<evidence type="ECO:0000313" key="1">
    <source>
        <dbReference type="EMBL" id="KAI7989604.1"/>
    </source>
</evidence>
<proteinExistence type="predicted"/>
<reference evidence="1 2" key="1">
    <citation type="journal article" date="2022" name="Plant J.">
        <title>Chromosome-level genome of Camellia lanceoleosa provides a valuable resource for understanding genome evolution and self-incompatibility.</title>
        <authorList>
            <person name="Gong W."/>
            <person name="Xiao S."/>
            <person name="Wang L."/>
            <person name="Liao Z."/>
            <person name="Chang Y."/>
            <person name="Mo W."/>
            <person name="Hu G."/>
            <person name="Li W."/>
            <person name="Zhao G."/>
            <person name="Zhu H."/>
            <person name="Hu X."/>
            <person name="Ji K."/>
            <person name="Xiang X."/>
            <person name="Song Q."/>
            <person name="Yuan D."/>
            <person name="Jin S."/>
            <person name="Zhang L."/>
        </authorList>
    </citation>
    <scope>NUCLEOTIDE SEQUENCE [LARGE SCALE GENOMIC DNA]</scope>
    <source>
        <strain evidence="1">SQ_2022a</strain>
    </source>
</reference>